<feature type="domain" description="Protein kinase" evidence="8">
    <location>
        <begin position="72"/>
        <end position="329"/>
    </location>
</feature>
<dbReference type="GO" id="GO:0005524">
    <property type="term" value="F:ATP binding"/>
    <property type="evidence" value="ECO:0007669"/>
    <property type="project" value="UniProtKB-KW"/>
</dbReference>
<dbReference type="CDD" id="cd14014">
    <property type="entry name" value="STKc_PknB_like"/>
    <property type="match status" value="1"/>
</dbReference>
<gene>
    <name evidence="9" type="ORF">GTZ93_07810</name>
</gene>
<keyword evidence="7" id="KW-1133">Transmembrane helix</keyword>
<dbReference type="Proteomes" id="UP000537825">
    <property type="component" value="Unassembled WGS sequence"/>
</dbReference>
<evidence type="ECO:0000313" key="9">
    <source>
        <dbReference type="EMBL" id="NBC39738.1"/>
    </source>
</evidence>
<evidence type="ECO:0000256" key="4">
    <source>
        <dbReference type="ARBA" id="ARBA00022741"/>
    </source>
</evidence>
<evidence type="ECO:0000259" key="8">
    <source>
        <dbReference type="PROSITE" id="PS50011"/>
    </source>
</evidence>
<sequence length="914" mass="98097">MSGCPSEETILAFVEDRLPHEQRALAEAHLSRCDACGSLLAAVAATWHAEGRFVEAAPPPRTFAPAEQVGPYVIVDHAGSGAMGDVYRARDGRLGREVALKVLQVRFARDPERLARFRQEARAAGALSHPNLLTLFDVGTHEDVPYLVTEWLEGVTLRARLMRGPLPPEQALRLGIQLSQGLAAAHTRGVIHRDLKPANIFLCANGGARILDFGLARLTERVEHTEDASLTQSGAVVGTAGYMAPEQIRGQGVDARADVFSLGTVLYEAVSGQAPFGGDSPVERMSASLRDAPPVLPGELGTVIARCLAKDPGDRFQSAQDLAFALESIAARGAPLAVRRQVFPRPALLAAAAAVLLLLVVVGFLAFDRRTATVAVPTAQSSRPTYRPVTFRRGHVLNARFSADGHTLLYGAAWEGGPAELYSARTERPLSQPLGQHADVLAASSKGELAVLLEPRFFDAEHGSGTLGLMPLAGGAPRAVLDGVLEADWGRADGPLAVVRRVGENFRLEQPPGTVRFESQGWISHARVSPDGARIAFLFHAHPKDDRGGVWVLEKDGPPRELSSDWASIRGLAWSPDGSEVWFTASRTGADSELFAVDLRGTTRPVDRIAGRMVLHDISQDGSVLVDHPMIRTGLAFGHAGTERDLTWSDSSFMTDMSRDGRTFLFTEGAEVEGPTYGAYLRTSDGAPPIRLGDGIPMALSPDGKQVLLVRYGEQMEFLLLPTGAGEPRSLSLAPVTTVLTARWFPDGKRLLLRAHEEGRPARLWVFEPGSGAPRPITEEGTGFHTVISPDGLRLATVDAEGSLRLFSQTGEAQGTVPGRFTDQWVAGWDASGTALYLRSVSLPVRVSRVDVKTGVSTPHLTLPAGGIKPGLISVMTLAISEDGRSYAYSYNEALSRLFLVEGLAQARSAPERH</sequence>
<dbReference type="InterPro" id="IPR008271">
    <property type="entry name" value="Ser/Thr_kinase_AS"/>
</dbReference>
<dbReference type="SUPFAM" id="SSF82171">
    <property type="entry name" value="DPP6 N-terminal domain-like"/>
    <property type="match status" value="1"/>
</dbReference>
<reference evidence="9 10" key="1">
    <citation type="submission" date="2020-01" db="EMBL/GenBank/DDBJ databases">
        <title>The draft genome sequence of Corallococcus exiguus DSM 14696.</title>
        <authorList>
            <person name="Zhang X."/>
            <person name="Zhu H."/>
        </authorList>
    </citation>
    <scope>NUCLEOTIDE SEQUENCE [LARGE SCALE GENOMIC DNA]</scope>
    <source>
        <strain evidence="9 10">DSM 14696</strain>
    </source>
</reference>
<comment type="caution">
    <text evidence="9">The sequence shown here is derived from an EMBL/GenBank/DDBJ whole genome shotgun (WGS) entry which is preliminary data.</text>
</comment>
<dbReference type="SUPFAM" id="SSF56112">
    <property type="entry name" value="Protein kinase-like (PK-like)"/>
    <property type="match status" value="1"/>
</dbReference>
<name>A0A7X4Y6C3_9BACT</name>
<keyword evidence="10" id="KW-1185">Reference proteome</keyword>
<dbReference type="PROSITE" id="PS50011">
    <property type="entry name" value="PROTEIN_KINASE_DOM"/>
    <property type="match status" value="1"/>
</dbReference>
<dbReference type="GO" id="GO:0004674">
    <property type="term" value="F:protein serine/threonine kinase activity"/>
    <property type="evidence" value="ECO:0007669"/>
    <property type="project" value="UniProtKB-KW"/>
</dbReference>
<evidence type="ECO:0000256" key="5">
    <source>
        <dbReference type="ARBA" id="ARBA00022777"/>
    </source>
</evidence>
<keyword evidence="2" id="KW-0723">Serine/threonine-protein kinase</keyword>
<evidence type="ECO:0000256" key="7">
    <source>
        <dbReference type="SAM" id="Phobius"/>
    </source>
</evidence>
<proteinExistence type="predicted"/>
<dbReference type="FunFam" id="1.10.510.10:FF:000021">
    <property type="entry name" value="Serine/threonine protein kinase"/>
    <property type="match status" value="1"/>
</dbReference>
<keyword evidence="7" id="KW-0812">Transmembrane</keyword>
<dbReference type="Pfam" id="PF00069">
    <property type="entry name" value="Pkinase"/>
    <property type="match status" value="1"/>
</dbReference>
<evidence type="ECO:0000256" key="2">
    <source>
        <dbReference type="ARBA" id="ARBA00022527"/>
    </source>
</evidence>
<dbReference type="PROSITE" id="PS00108">
    <property type="entry name" value="PROTEIN_KINASE_ST"/>
    <property type="match status" value="1"/>
</dbReference>
<dbReference type="PANTHER" id="PTHR43289">
    <property type="entry name" value="MITOGEN-ACTIVATED PROTEIN KINASE KINASE KINASE 20-RELATED"/>
    <property type="match status" value="1"/>
</dbReference>
<dbReference type="PANTHER" id="PTHR43289:SF34">
    <property type="entry name" value="SERINE_THREONINE-PROTEIN KINASE YBDM-RELATED"/>
    <property type="match status" value="1"/>
</dbReference>
<dbReference type="InterPro" id="IPR000719">
    <property type="entry name" value="Prot_kinase_dom"/>
</dbReference>
<dbReference type="Gene3D" id="2.120.10.30">
    <property type="entry name" value="TolB, C-terminal domain"/>
    <property type="match status" value="2"/>
</dbReference>
<evidence type="ECO:0000256" key="3">
    <source>
        <dbReference type="ARBA" id="ARBA00022679"/>
    </source>
</evidence>
<dbReference type="EC" id="2.7.11.1" evidence="1"/>
<dbReference type="InterPro" id="IPR011009">
    <property type="entry name" value="Kinase-like_dom_sf"/>
</dbReference>
<evidence type="ECO:0000256" key="6">
    <source>
        <dbReference type="ARBA" id="ARBA00022840"/>
    </source>
</evidence>
<keyword evidence="4" id="KW-0547">Nucleotide-binding</keyword>
<accession>A0A7X4Y6C3</accession>
<keyword evidence="6" id="KW-0067">ATP-binding</keyword>
<dbReference type="AlphaFoldDB" id="A0A7X4Y6C3"/>
<dbReference type="RefSeq" id="WP_139916129.1">
    <property type="nucleotide sequence ID" value="NZ_CBCSLE010000005.1"/>
</dbReference>
<keyword evidence="5 9" id="KW-0418">Kinase</keyword>
<dbReference type="Gene3D" id="1.10.510.10">
    <property type="entry name" value="Transferase(Phosphotransferase) domain 1"/>
    <property type="match status" value="1"/>
</dbReference>
<dbReference type="InterPro" id="IPR011042">
    <property type="entry name" value="6-blade_b-propeller_TolB-like"/>
</dbReference>
<organism evidence="9 10">
    <name type="scientific">Corallococcus exiguus</name>
    <dbReference type="NCBI Taxonomy" id="83462"/>
    <lineage>
        <taxon>Bacteria</taxon>
        <taxon>Pseudomonadati</taxon>
        <taxon>Myxococcota</taxon>
        <taxon>Myxococcia</taxon>
        <taxon>Myxococcales</taxon>
        <taxon>Cystobacterineae</taxon>
        <taxon>Myxococcaceae</taxon>
        <taxon>Corallococcus</taxon>
    </lineage>
</organism>
<keyword evidence="7" id="KW-0472">Membrane</keyword>
<dbReference type="Gene3D" id="3.30.200.20">
    <property type="entry name" value="Phosphorylase Kinase, domain 1"/>
    <property type="match status" value="1"/>
</dbReference>
<protein>
    <recommendedName>
        <fullName evidence="1">non-specific serine/threonine protein kinase</fullName>
        <ecNumber evidence="1">2.7.11.1</ecNumber>
    </recommendedName>
</protein>
<dbReference type="SMART" id="SM00220">
    <property type="entry name" value="S_TKc"/>
    <property type="match status" value="1"/>
</dbReference>
<keyword evidence="3" id="KW-0808">Transferase</keyword>
<evidence type="ECO:0000256" key="1">
    <source>
        <dbReference type="ARBA" id="ARBA00012513"/>
    </source>
</evidence>
<dbReference type="EMBL" id="JAAAPK010000002">
    <property type="protein sequence ID" value="NBC39738.1"/>
    <property type="molecule type" value="Genomic_DNA"/>
</dbReference>
<evidence type="ECO:0000313" key="10">
    <source>
        <dbReference type="Proteomes" id="UP000537825"/>
    </source>
</evidence>
<feature type="transmembrane region" description="Helical" evidence="7">
    <location>
        <begin position="347"/>
        <end position="367"/>
    </location>
</feature>